<proteinExistence type="predicted"/>
<dbReference type="GO" id="GO:0034553">
    <property type="term" value="P:mitochondrial respiratory chain complex II assembly"/>
    <property type="evidence" value="ECO:0007669"/>
    <property type="project" value="TreeGrafter"/>
</dbReference>
<protein>
    <submittedName>
        <fullName evidence="2">Succinate dehydrogenase flavin-adding protein, antitoxin of CptAB toxin-antitoxin</fullName>
    </submittedName>
</protein>
<organism evidence="2">
    <name type="scientific">hydrothermal vent metagenome</name>
    <dbReference type="NCBI Taxonomy" id="652676"/>
    <lineage>
        <taxon>unclassified sequences</taxon>
        <taxon>metagenomes</taxon>
        <taxon>ecological metagenomes</taxon>
    </lineage>
</organism>
<name>A0A3B0TN27_9ZZZZ</name>
<evidence type="ECO:0000256" key="1">
    <source>
        <dbReference type="ARBA" id="ARBA00023186"/>
    </source>
</evidence>
<accession>A0A3B0TN27</accession>
<dbReference type="AlphaFoldDB" id="A0A3B0TN27"/>
<dbReference type="EMBL" id="UOEQ01000212">
    <property type="protein sequence ID" value="VAW19358.1"/>
    <property type="molecule type" value="Genomic_DNA"/>
</dbReference>
<dbReference type="GO" id="GO:0005739">
    <property type="term" value="C:mitochondrion"/>
    <property type="evidence" value="ECO:0007669"/>
    <property type="project" value="TreeGrafter"/>
</dbReference>
<keyword evidence="1" id="KW-0143">Chaperone</keyword>
<dbReference type="Pfam" id="PF03937">
    <property type="entry name" value="Sdh5"/>
    <property type="match status" value="1"/>
</dbReference>
<sequence length="111" mass="12855">MSDARNKDKKQNATELNSARKRALYRAWHRGTKELDLILGRYCEAHIDKFDDGELALFEKLMENEETDLQAWLMGQVEIPSNDQGKMLSRIRNFHLKLNSKTSDFKTGGPK</sequence>
<gene>
    <name evidence="2" type="ORF">MNBD_ALPHA11-2157</name>
</gene>
<dbReference type="PANTHER" id="PTHR12469:SF2">
    <property type="entry name" value="SUCCINATE DEHYDROGENASE ASSEMBLY FACTOR 2, MITOCHONDRIAL"/>
    <property type="match status" value="1"/>
</dbReference>
<dbReference type="Gene3D" id="1.10.150.250">
    <property type="entry name" value="Flavinator of succinate dehydrogenase"/>
    <property type="match status" value="1"/>
</dbReference>
<dbReference type="PANTHER" id="PTHR12469">
    <property type="entry name" value="PROTEIN EMI5 HOMOLOG, MITOCHONDRIAL"/>
    <property type="match status" value="1"/>
</dbReference>
<dbReference type="InterPro" id="IPR005631">
    <property type="entry name" value="SDH"/>
</dbReference>
<dbReference type="GO" id="GO:0006099">
    <property type="term" value="P:tricarboxylic acid cycle"/>
    <property type="evidence" value="ECO:0007669"/>
    <property type="project" value="TreeGrafter"/>
</dbReference>
<dbReference type="InterPro" id="IPR036714">
    <property type="entry name" value="SDH_sf"/>
</dbReference>
<evidence type="ECO:0000313" key="2">
    <source>
        <dbReference type="EMBL" id="VAW19358.1"/>
    </source>
</evidence>
<dbReference type="SUPFAM" id="SSF109910">
    <property type="entry name" value="YgfY-like"/>
    <property type="match status" value="1"/>
</dbReference>
<reference evidence="2" key="1">
    <citation type="submission" date="2018-06" db="EMBL/GenBank/DDBJ databases">
        <authorList>
            <person name="Zhirakovskaya E."/>
        </authorList>
    </citation>
    <scope>NUCLEOTIDE SEQUENCE</scope>
</reference>
<dbReference type="GO" id="GO:0006121">
    <property type="term" value="P:mitochondrial electron transport, succinate to ubiquinone"/>
    <property type="evidence" value="ECO:0007669"/>
    <property type="project" value="TreeGrafter"/>
</dbReference>